<feature type="domain" description="C2H2-type" evidence="8">
    <location>
        <begin position="236"/>
        <end position="264"/>
    </location>
</feature>
<dbReference type="Proteomes" id="UP000314985">
    <property type="component" value="Chromosome 9"/>
</dbReference>
<evidence type="ECO:0000256" key="3">
    <source>
        <dbReference type="ARBA" id="ARBA00022737"/>
    </source>
</evidence>
<name>A0A4X1U261_PIG</name>
<evidence type="ECO:0000313" key="10">
    <source>
        <dbReference type="Proteomes" id="UP000314985"/>
    </source>
</evidence>
<protein>
    <recommendedName>
        <fullName evidence="8">C2H2-type domain-containing protein</fullName>
    </recommendedName>
</protein>
<dbReference type="PANTHER" id="PTHR23234:SF10">
    <property type="entry name" value="RIKEN CDNA 6720489N17 GENE-RELATED"/>
    <property type="match status" value="1"/>
</dbReference>
<evidence type="ECO:0000256" key="4">
    <source>
        <dbReference type="ARBA" id="ARBA00022771"/>
    </source>
</evidence>
<dbReference type="PANTHER" id="PTHR23234">
    <property type="entry name" value="ZNF44 PROTEIN"/>
    <property type="match status" value="1"/>
</dbReference>
<proteinExistence type="predicted"/>
<dbReference type="FunFam" id="3.30.160.60:FF:001822">
    <property type="entry name" value="Zinc finger protein 648"/>
    <property type="match status" value="1"/>
</dbReference>
<sequence>CQGHGEEGQLRKIRFKSTPTQDSPGASTTPSALSGDISYKWFHRTQPPRDSLPPGHDGDFRANLDAALGVPSNFPGSGRYFCTQEGVDTSPDSSSLACVPKVGGNWDLSTQRTQASAKGSASLAAAALAKVQKGFKDLNLAGAGEGRQNKAHPYNCLPGGAFQKPSHPLGPTQTPGTRPYAGKLCEKTYSHRGTLQQHQLLHTGERPYQCPFCDKACTWSSDHRKHIRTHTGEKPYPCPDFGKAFVRSSDPRKHQRNMHSNKPLPCAEGGLTFNKPLSLLCHQRTPLVEKPFCCPARDREVAVASRMMEHQRVHSGERPCPCPTDGKCFTKSSNLMEHQTLHPGQRPFKCADCGVAFEQPSRATRASTRARGPFPAHSVVRPLRAPPP</sequence>
<dbReference type="PROSITE" id="PS00028">
    <property type="entry name" value="ZINC_FINGER_C2H2_1"/>
    <property type="match status" value="1"/>
</dbReference>
<feature type="region of interest" description="Disordered" evidence="7">
    <location>
        <begin position="364"/>
        <end position="388"/>
    </location>
</feature>
<dbReference type="InterPro" id="IPR050758">
    <property type="entry name" value="Znf_C2H2-type"/>
</dbReference>
<dbReference type="SUPFAM" id="SSF57667">
    <property type="entry name" value="beta-beta-alpha zinc fingers"/>
    <property type="match status" value="4"/>
</dbReference>
<feature type="domain" description="C2H2-type" evidence="8">
    <location>
        <begin position="180"/>
        <end position="207"/>
    </location>
</feature>
<feature type="domain" description="C2H2-type" evidence="8">
    <location>
        <begin position="292"/>
        <end position="319"/>
    </location>
</feature>
<dbReference type="InterPro" id="IPR036236">
    <property type="entry name" value="Znf_C2H2_sf"/>
</dbReference>
<feature type="region of interest" description="Disordered" evidence="7">
    <location>
        <begin position="1"/>
        <end position="34"/>
    </location>
</feature>
<dbReference type="GO" id="GO:0008270">
    <property type="term" value="F:zinc ion binding"/>
    <property type="evidence" value="ECO:0007669"/>
    <property type="project" value="UniProtKB-KW"/>
</dbReference>
<keyword evidence="3" id="KW-0677">Repeat</keyword>
<evidence type="ECO:0000256" key="2">
    <source>
        <dbReference type="ARBA" id="ARBA00022723"/>
    </source>
</evidence>
<reference evidence="9 10" key="1">
    <citation type="submission" date="2017-08" db="EMBL/GenBank/DDBJ databases">
        <title>USMARCv1.0.</title>
        <authorList>
            <person name="Hannum G.I."/>
            <person name="Koren S."/>
            <person name="Schroeder S.G."/>
            <person name="Chin S.C."/>
            <person name="Nonneman D.J."/>
            <person name="Becker S.A."/>
            <person name="Rosen B.D."/>
            <person name="Bickhart D.M."/>
            <person name="Putnam N.H."/>
            <person name="Green R.E."/>
            <person name="Tuggle C.K."/>
            <person name="Liu H."/>
            <person name="Rohrer G.A."/>
            <person name="Warr A."/>
            <person name="Hall R."/>
            <person name="Kim K."/>
            <person name="Hume D.A."/>
            <person name="Talbot R."/>
            <person name="Chow W."/>
            <person name="Howe K."/>
            <person name="Schwartz A.S."/>
            <person name="Watson M."/>
            <person name="Archibald A.L."/>
            <person name="Phillippy A.M."/>
            <person name="Smith T.P.L."/>
        </authorList>
    </citation>
    <scope>NUCLEOTIDE SEQUENCE [LARGE SCALE GENOMIC DNA]</scope>
</reference>
<feature type="domain" description="C2H2-type" evidence="8">
    <location>
        <begin position="208"/>
        <end position="235"/>
    </location>
</feature>
<feature type="compositionally biased region" description="Basic and acidic residues" evidence="7">
    <location>
        <begin position="1"/>
        <end position="10"/>
    </location>
</feature>
<dbReference type="SMART" id="SM00355">
    <property type="entry name" value="ZnF_C2H2"/>
    <property type="match status" value="5"/>
</dbReference>
<evidence type="ECO:0000256" key="1">
    <source>
        <dbReference type="ARBA" id="ARBA00003767"/>
    </source>
</evidence>
<dbReference type="Gene3D" id="3.30.160.60">
    <property type="entry name" value="Classic Zinc Finger"/>
    <property type="match status" value="5"/>
</dbReference>
<evidence type="ECO:0000256" key="5">
    <source>
        <dbReference type="ARBA" id="ARBA00022833"/>
    </source>
</evidence>
<dbReference type="FunFam" id="3.30.160.60:FF:001238">
    <property type="entry name" value="Zinc finger protein 648"/>
    <property type="match status" value="1"/>
</dbReference>
<dbReference type="InterPro" id="IPR013087">
    <property type="entry name" value="Znf_C2H2_type"/>
</dbReference>
<reference evidence="9" key="2">
    <citation type="submission" date="2025-08" db="UniProtKB">
        <authorList>
            <consortium name="Ensembl"/>
        </authorList>
    </citation>
    <scope>IDENTIFICATION</scope>
</reference>
<keyword evidence="2" id="KW-0479">Metal-binding</keyword>
<dbReference type="AlphaFoldDB" id="A0A4X1U261"/>
<keyword evidence="4 6" id="KW-0863">Zinc-finger</keyword>
<dbReference type="Ensembl" id="ENSSSCT00070026276.1">
    <property type="protein sequence ID" value="ENSSSCP00070021813.1"/>
    <property type="gene ID" value="ENSSSCG00070013480.1"/>
</dbReference>
<feature type="domain" description="C2H2-type" evidence="8">
    <location>
        <begin position="320"/>
        <end position="347"/>
    </location>
</feature>
<evidence type="ECO:0000256" key="7">
    <source>
        <dbReference type="SAM" id="MobiDB-lite"/>
    </source>
</evidence>
<comment type="function">
    <text evidence="1">May be involved in transcriptional regulation.</text>
</comment>
<dbReference type="PROSITE" id="PS50157">
    <property type="entry name" value="ZINC_FINGER_C2H2_2"/>
    <property type="match status" value="5"/>
</dbReference>
<accession>A0A4X1U261</accession>
<evidence type="ECO:0000259" key="8">
    <source>
        <dbReference type="PROSITE" id="PS50157"/>
    </source>
</evidence>
<evidence type="ECO:0000256" key="6">
    <source>
        <dbReference type="PROSITE-ProRule" id="PRU00042"/>
    </source>
</evidence>
<keyword evidence="5" id="KW-0862">Zinc</keyword>
<feature type="compositionally biased region" description="Polar residues" evidence="7">
    <location>
        <begin position="17"/>
        <end position="32"/>
    </location>
</feature>
<dbReference type="FunFam" id="3.30.160.60:FF:002208">
    <property type="entry name" value="Zinc finger protein 787"/>
    <property type="match status" value="1"/>
</dbReference>
<evidence type="ECO:0000313" key="9">
    <source>
        <dbReference type="Ensembl" id="ENSSSCP00070021813.1"/>
    </source>
</evidence>
<organism evidence="9 10">
    <name type="scientific">Sus scrofa</name>
    <name type="common">Pig</name>
    <dbReference type="NCBI Taxonomy" id="9823"/>
    <lineage>
        <taxon>Eukaryota</taxon>
        <taxon>Metazoa</taxon>
        <taxon>Chordata</taxon>
        <taxon>Craniata</taxon>
        <taxon>Vertebrata</taxon>
        <taxon>Euteleostomi</taxon>
        <taxon>Mammalia</taxon>
        <taxon>Eutheria</taxon>
        <taxon>Laurasiatheria</taxon>
        <taxon>Artiodactyla</taxon>
        <taxon>Suina</taxon>
        <taxon>Suidae</taxon>
        <taxon>Sus</taxon>
    </lineage>
</organism>